<comment type="caution">
    <text evidence="2">The sequence shown here is derived from an EMBL/GenBank/DDBJ whole genome shotgun (WGS) entry which is preliminary data.</text>
</comment>
<evidence type="ECO:0000313" key="3">
    <source>
        <dbReference type="Proteomes" id="UP000232145"/>
    </source>
</evidence>
<dbReference type="Proteomes" id="UP000232145">
    <property type="component" value="Unassembled WGS sequence"/>
</dbReference>
<dbReference type="PANTHER" id="PTHR36444">
    <property type="entry name" value="TRANSCRIPTIONAL REGULATOR PROTEIN YOBU-RELATED"/>
    <property type="match status" value="1"/>
</dbReference>
<name>A0A2N0ANF8_9LEPT</name>
<dbReference type="RefSeq" id="WP_100742770.1">
    <property type="nucleotide sequence ID" value="NZ_NPDW01000001.1"/>
</dbReference>
<dbReference type="InterPro" id="IPR010499">
    <property type="entry name" value="AraC_E-bd"/>
</dbReference>
<dbReference type="AlphaFoldDB" id="A0A2N0ANF8"/>
<dbReference type="InterPro" id="IPR011256">
    <property type="entry name" value="Reg_factor_effector_dom_sf"/>
</dbReference>
<keyword evidence="3" id="KW-1185">Reference proteome</keyword>
<accession>A0A2N0ANF8</accession>
<sequence length="162" mass="18338">MEPTTINKIHLDPMTLVGITARTSNVMEMAGNGKIAALWQKFWEEGILSQIPDPLNPSEIVVAYTEFETDENSEYTILIGTMVGSFDSLPPHLRSIHVAGSDYIKVQTEWGPISEIGIKTWKTIWSEEKYRKNRSYKTDLEIYGANATDPNHSQFDIYLGIK</sequence>
<organism evidence="2 3">
    <name type="scientific">Leptospira harrisiae</name>
    <dbReference type="NCBI Taxonomy" id="2023189"/>
    <lineage>
        <taxon>Bacteria</taxon>
        <taxon>Pseudomonadati</taxon>
        <taxon>Spirochaetota</taxon>
        <taxon>Spirochaetia</taxon>
        <taxon>Leptospirales</taxon>
        <taxon>Leptospiraceae</taxon>
        <taxon>Leptospira</taxon>
    </lineage>
</organism>
<evidence type="ECO:0000259" key="1">
    <source>
        <dbReference type="SMART" id="SM00871"/>
    </source>
</evidence>
<dbReference type="SUPFAM" id="SSF55136">
    <property type="entry name" value="Probable bacterial effector-binding domain"/>
    <property type="match status" value="1"/>
</dbReference>
<reference evidence="2 3" key="1">
    <citation type="submission" date="2017-07" db="EMBL/GenBank/DDBJ databases">
        <title>Leptospira spp. isolated from tropical soils.</title>
        <authorList>
            <person name="Thibeaux R."/>
            <person name="Iraola G."/>
            <person name="Ferres I."/>
            <person name="Bierque E."/>
            <person name="Girault D."/>
            <person name="Soupe-Gilbert M.-E."/>
            <person name="Picardeau M."/>
            <person name="Goarant C."/>
        </authorList>
    </citation>
    <scope>NUCLEOTIDE SEQUENCE [LARGE SCALE GENOMIC DNA]</scope>
    <source>
        <strain evidence="2 3">FH2-B-A1</strain>
    </source>
</reference>
<dbReference type="Gene3D" id="3.20.80.10">
    <property type="entry name" value="Regulatory factor, effector binding domain"/>
    <property type="match status" value="1"/>
</dbReference>
<protein>
    <submittedName>
        <fullName evidence="2">GyrI protein</fullName>
    </submittedName>
</protein>
<dbReference type="InterPro" id="IPR029441">
    <property type="entry name" value="Cass2"/>
</dbReference>
<evidence type="ECO:0000313" key="2">
    <source>
        <dbReference type="EMBL" id="PJZ85858.1"/>
    </source>
</evidence>
<dbReference type="InterPro" id="IPR053182">
    <property type="entry name" value="YobU-like_regulator"/>
</dbReference>
<proteinExistence type="predicted"/>
<gene>
    <name evidence="2" type="ORF">CH364_06610</name>
</gene>
<dbReference type="Pfam" id="PF14526">
    <property type="entry name" value="Cass2"/>
    <property type="match status" value="1"/>
</dbReference>
<dbReference type="EMBL" id="NPDX01000001">
    <property type="protein sequence ID" value="PJZ85858.1"/>
    <property type="molecule type" value="Genomic_DNA"/>
</dbReference>
<feature type="domain" description="AraC effector-binding" evidence="1">
    <location>
        <begin position="4"/>
        <end position="162"/>
    </location>
</feature>
<dbReference type="SMART" id="SM00871">
    <property type="entry name" value="AraC_E_bind"/>
    <property type="match status" value="1"/>
</dbReference>
<dbReference type="OrthoDB" id="9801008at2"/>
<dbReference type="PANTHER" id="PTHR36444:SF2">
    <property type="entry name" value="TRANSCRIPTIONAL REGULATOR PROTEIN YOBU-RELATED"/>
    <property type="match status" value="1"/>
</dbReference>